<dbReference type="SUPFAM" id="SSF50341">
    <property type="entry name" value="CheW-like"/>
    <property type="match status" value="1"/>
</dbReference>
<dbReference type="PANTHER" id="PTHR22617">
    <property type="entry name" value="CHEMOTAXIS SENSOR HISTIDINE KINASE-RELATED"/>
    <property type="match status" value="1"/>
</dbReference>
<dbReference type="Gene3D" id="2.30.30.40">
    <property type="entry name" value="SH3 Domains"/>
    <property type="match status" value="1"/>
</dbReference>
<sequence>MKVLVFHIGSDRYGLRLGAIARVLPAAGLKLLPLAPAFVAGLLDLHGEPVPVIDLSQLAGAPALQLWFDTRIILLDYRVDGSSRALGLLAEHVAGIETIDMASLSDSGVSGAPFLGRVASSAAGMLQLVEPEGLLTDAVRALLFQPQEAPP</sequence>
<name>A0ABS8IW71_9BURK</name>
<dbReference type="Gene3D" id="2.40.50.180">
    <property type="entry name" value="CheA-289, Domain 4"/>
    <property type="match status" value="1"/>
</dbReference>
<dbReference type="Pfam" id="PF01584">
    <property type="entry name" value="CheW"/>
    <property type="match status" value="1"/>
</dbReference>
<keyword evidence="3" id="KW-1185">Reference proteome</keyword>
<accession>A0ABS8IW71</accession>
<evidence type="ECO:0000313" key="3">
    <source>
        <dbReference type="Proteomes" id="UP001198701"/>
    </source>
</evidence>
<evidence type="ECO:0000259" key="1">
    <source>
        <dbReference type="PROSITE" id="PS50851"/>
    </source>
</evidence>
<comment type="caution">
    <text evidence="2">The sequence shown here is derived from an EMBL/GenBank/DDBJ whole genome shotgun (WGS) entry which is preliminary data.</text>
</comment>
<dbReference type="InterPro" id="IPR039315">
    <property type="entry name" value="CheW"/>
</dbReference>
<proteinExistence type="predicted"/>
<dbReference type="EMBL" id="JAJHPV010000020">
    <property type="protein sequence ID" value="MCC6072741.1"/>
    <property type="molecule type" value="Genomic_DNA"/>
</dbReference>
<gene>
    <name evidence="2" type="ORF">LMJ30_17535</name>
</gene>
<protein>
    <submittedName>
        <fullName evidence="2">Chemotaxis protein CheW</fullName>
    </submittedName>
</protein>
<feature type="domain" description="CheW-like" evidence="1">
    <location>
        <begin position="1"/>
        <end position="140"/>
    </location>
</feature>
<reference evidence="2 3" key="1">
    <citation type="submission" date="2021-11" db="EMBL/GenBank/DDBJ databases">
        <authorList>
            <person name="Huq M.A."/>
        </authorList>
    </citation>
    <scope>NUCLEOTIDE SEQUENCE [LARGE SCALE GENOMIC DNA]</scope>
    <source>
        <strain evidence="2 3">MAHUQ-52</strain>
    </source>
</reference>
<dbReference type="PANTHER" id="PTHR22617:SF43">
    <property type="entry name" value="PROTEIN PILI"/>
    <property type="match status" value="1"/>
</dbReference>
<dbReference type="RefSeq" id="WP_229433721.1">
    <property type="nucleotide sequence ID" value="NZ_JAJHPV010000020.1"/>
</dbReference>
<organism evidence="2 3">
    <name type="scientific">Massilia agrisoli</name>
    <dbReference type="NCBI Taxonomy" id="2892444"/>
    <lineage>
        <taxon>Bacteria</taxon>
        <taxon>Pseudomonadati</taxon>
        <taxon>Pseudomonadota</taxon>
        <taxon>Betaproteobacteria</taxon>
        <taxon>Burkholderiales</taxon>
        <taxon>Oxalobacteraceae</taxon>
        <taxon>Telluria group</taxon>
        <taxon>Massilia</taxon>
    </lineage>
</organism>
<dbReference type="Proteomes" id="UP001198701">
    <property type="component" value="Unassembled WGS sequence"/>
</dbReference>
<evidence type="ECO:0000313" key="2">
    <source>
        <dbReference type="EMBL" id="MCC6072741.1"/>
    </source>
</evidence>
<dbReference type="PROSITE" id="PS50851">
    <property type="entry name" value="CHEW"/>
    <property type="match status" value="1"/>
</dbReference>
<dbReference type="InterPro" id="IPR002545">
    <property type="entry name" value="CheW-lke_dom"/>
</dbReference>
<dbReference type="InterPro" id="IPR036061">
    <property type="entry name" value="CheW-like_dom_sf"/>
</dbReference>
<dbReference type="SMART" id="SM00260">
    <property type="entry name" value="CheW"/>
    <property type="match status" value="1"/>
</dbReference>